<evidence type="ECO:0000313" key="2">
    <source>
        <dbReference type="EMBL" id="RAQ95548.1"/>
    </source>
</evidence>
<sequence length="149" mass="16586">MLDWTLTASLLLWGLIAFLLTLYWITRVERDSGRLRPRWSEIFTRFPKFVIGFIPASLVMAVLINLHLLQSSPAMINDLNALRTLALYPGRREHRSGLPARELQIGSSPSTVSQLAEQGQRACGQSSPYVRCPLLAPRDPGSVSNDGRG</sequence>
<accession>A0A328VCS7</accession>
<name>A0A328VCS7_9CHLR</name>
<keyword evidence="3" id="KW-1185">Reference proteome</keyword>
<dbReference type="Proteomes" id="UP000248706">
    <property type="component" value="Unassembled WGS sequence"/>
</dbReference>
<keyword evidence="1" id="KW-1133">Transmembrane helix</keyword>
<evidence type="ECO:0000256" key="1">
    <source>
        <dbReference type="SAM" id="Phobius"/>
    </source>
</evidence>
<keyword evidence="1" id="KW-0472">Membrane</keyword>
<comment type="caution">
    <text evidence="2">The sequence shown here is derived from an EMBL/GenBank/DDBJ whole genome shotgun (WGS) entry which is preliminary data.</text>
</comment>
<keyword evidence="1" id="KW-0812">Transmembrane</keyword>
<protein>
    <submittedName>
        <fullName evidence="2">Uncharacterized protein</fullName>
    </submittedName>
</protein>
<feature type="transmembrane region" description="Helical" evidence="1">
    <location>
        <begin position="46"/>
        <end position="69"/>
    </location>
</feature>
<dbReference type="RefSeq" id="WP_112428372.1">
    <property type="nucleotide sequence ID" value="NZ_MCIF01000002.1"/>
</dbReference>
<organism evidence="2 3">
    <name type="scientific">Thermogemmatispora tikiterensis</name>
    <dbReference type="NCBI Taxonomy" id="1825093"/>
    <lineage>
        <taxon>Bacteria</taxon>
        <taxon>Bacillati</taxon>
        <taxon>Chloroflexota</taxon>
        <taxon>Ktedonobacteria</taxon>
        <taxon>Thermogemmatisporales</taxon>
        <taxon>Thermogemmatisporaceae</taxon>
        <taxon>Thermogemmatispora</taxon>
    </lineage>
</organism>
<reference evidence="2 3" key="1">
    <citation type="submission" date="2016-08" db="EMBL/GenBank/DDBJ databases">
        <title>Analysis of Carbohydrate Active Enzymes in Thermogemmatispora T81 Reveals Carbohydrate Degradation Ability.</title>
        <authorList>
            <person name="Tomazini A."/>
            <person name="Lal S."/>
            <person name="Stott M."/>
            <person name="Henrissat B."/>
            <person name="Polikarpov I."/>
            <person name="Sparling R."/>
            <person name="Levin D.B."/>
        </authorList>
    </citation>
    <scope>NUCLEOTIDE SEQUENCE [LARGE SCALE GENOMIC DNA]</scope>
    <source>
        <strain evidence="2 3">T81</strain>
    </source>
</reference>
<dbReference type="OrthoDB" id="9766798at2"/>
<evidence type="ECO:0000313" key="3">
    <source>
        <dbReference type="Proteomes" id="UP000248706"/>
    </source>
</evidence>
<dbReference type="AlphaFoldDB" id="A0A328VCS7"/>
<gene>
    <name evidence="2" type="ORF">A4R35_08370</name>
</gene>
<feature type="transmembrane region" description="Helical" evidence="1">
    <location>
        <begin position="6"/>
        <end position="25"/>
    </location>
</feature>
<dbReference type="EMBL" id="MCIF01000002">
    <property type="protein sequence ID" value="RAQ95548.1"/>
    <property type="molecule type" value="Genomic_DNA"/>
</dbReference>
<proteinExistence type="predicted"/>